<dbReference type="GO" id="GO:0019305">
    <property type="term" value="P:dTDP-rhamnose biosynthetic process"/>
    <property type="evidence" value="ECO:0007669"/>
    <property type="project" value="UniProtKB-UniPathway"/>
</dbReference>
<organism evidence="8 9">
    <name type="scientific">Ahniella affigens</name>
    <dbReference type="NCBI Taxonomy" id="2021234"/>
    <lineage>
        <taxon>Bacteria</taxon>
        <taxon>Pseudomonadati</taxon>
        <taxon>Pseudomonadota</taxon>
        <taxon>Gammaproteobacteria</taxon>
        <taxon>Lysobacterales</taxon>
        <taxon>Rhodanobacteraceae</taxon>
        <taxon>Ahniella</taxon>
    </lineage>
</organism>
<evidence type="ECO:0000256" key="6">
    <source>
        <dbReference type="RuleBase" id="RU364082"/>
    </source>
</evidence>
<feature type="domain" description="RmlD-like substrate binding" evidence="7">
    <location>
        <begin position="1"/>
        <end position="292"/>
    </location>
</feature>
<dbReference type="EC" id="1.1.1.133" evidence="3 6"/>
<dbReference type="InterPro" id="IPR029903">
    <property type="entry name" value="RmlD-like-bd"/>
</dbReference>
<keyword evidence="9" id="KW-1185">Reference proteome</keyword>
<dbReference type="CDD" id="cd05254">
    <property type="entry name" value="dTDP_HR_like_SDR_e"/>
    <property type="match status" value="1"/>
</dbReference>
<dbReference type="EMBL" id="CP027860">
    <property type="protein sequence ID" value="AVP98494.1"/>
    <property type="molecule type" value="Genomic_DNA"/>
</dbReference>
<dbReference type="PANTHER" id="PTHR10491:SF4">
    <property type="entry name" value="METHIONINE ADENOSYLTRANSFERASE 2 SUBUNIT BETA"/>
    <property type="match status" value="1"/>
</dbReference>
<dbReference type="OrthoDB" id="9803892at2"/>
<name>A0A2P1PUH9_9GAMM</name>
<comment type="catalytic activity">
    <reaction evidence="5 6">
        <text>dTDP-beta-L-rhamnose + NADP(+) = dTDP-4-dehydro-beta-L-rhamnose + NADPH + H(+)</text>
        <dbReference type="Rhea" id="RHEA:21796"/>
        <dbReference type="ChEBI" id="CHEBI:15378"/>
        <dbReference type="ChEBI" id="CHEBI:57510"/>
        <dbReference type="ChEBI" id="CHEBI:57783"/>
        <dbReference type="ChEBI" id="CHEBI:58349"/>
        <dbReference type="ChEBI" id="CHEBI:62830"/>
        <dbReference type="EC" id="1.1.1.133"/>
    </reaction>
</comment>
<reference evidence="8 9" key="1">
    <citation type="submission" date="2018-03" db="EMBL/GenBank/DDBJ databases">
        <title>Ahniella affigens gen. nov., sp. nov., a gammaproteobacterium isolated from sandy soil near a stream.</title>
        <authorList>
            <person name="Ko Y."/>
            <person name="Kim J.-H."/>
        </authorList>
    </citation>
    <scope>NUCLEOTIDE SEQUENCE [LARGE SCALE GENOMIC DNA]</scope>
    <source>
        <strain evidence="8 9">D13</strain>
    </source>
</reference>
<comment type="pathway">
    <text evidence="1 6">Carbohydrate biosynthesis; dTDP-L-rhamnose biosynthesis.</text>
</comment>
<gene>
    <name evidence="8" type="primary">rfbD</name>
    <name evidence="8" type="ORF">C7S18_15450</name>
</gene>
<proteinExistence type="inferred from homology"/>
<dbReference type="UniPathway" id="UPA00281"/>
<evidence type="ECO:0000256" key="3">
    <source>
        <dbReference type="ARBA" id="ARBA00012929"/>
    </source>
</evidence>
<dbReference type="PANTHER" id="PTHR10491">
    <property type="entry name" value="DTDP-4-DEHYDRORHAMNOSE REDUCTASE"/>
    <property type="match status" value="1"/>
</dbReference>
<dbReference type="Gene3D" id="3.40.50.720">
    <property type="entry name" value="NAD(P)-binding Rossmann-like Domain"/>
    <property type="match status" value="1"/>
</dbReference>
<dbReference type="Proteomes" id="UP000241074">
    <property type="component" value="Chromosome"/>
</dbReference>
<dbReference type="GO" id="GO:0009243">
    <property type="term" value="P:O antigen biosynthetic process"/>
    <property type="evidence" value="ECO:0007669"/>
    <property type="project" value="UniProtKB-UniPathway"/>
</dbReference>
<dbReference type="UniPathway" id="UPA00124"/>
<comment type="cofactor">
    <cofactor evidence="6">
        <name>Mg(2+)</name>
        <dbReference type="ChEBI" id="CHEBI:18420"/>
    </cofactor>
    <text evidence="6">Binds 1 Mg(2+) ion per monomer.</text>
</comment>
<dbReference type="AlphaFoldDB" id="A0A2P1PUH9"/>
<evidence type="ECO:0000256" key="1">
    <source>
        <dbReference type="ARBA" id="ARBA00004781"/>
    </source>
</evidence>
<keyword evidence="6" id="KW-0560">Oxidoreductase</keyword>
<dbReference type="NCBIfam" id="TIGR01214">
    <property type="entry name" value="rmlD"/>
    <property type="match status" value="1"/>
</dbReference>
<evidence type="ECO:0000259" key="7">
    <source>
        <dbReference type="Pfam" id="PF04321"/>
    </source>
</evidence>
<evidence type="ECO:0000313" key="9">
    <source>
        <dbReference type="Proteomes" id="UP000241074"/>
    </source>
</evidence>
<dbReference type="Gene3D" id="3.90.25.10">
    <property type="entry name" value="UDP-galactose 4-epimerase, domain 1"/>
    <property type="match status" value="1"/>
</dbReference>
<sequence length="298" mass="32034">MKLLLLGADGQVGFELRRSLLGLGHVRACTRTEADLSQHDALAALIAAERPDWIINAAAYTAVDRAEDQPELAHQINGEALSVIGASAKAIGARVLHYSTDYVFAGTEPGARQVSDACAPIGVYGASKLAGERALQVSGAPHLILRTAWVFAARGKNFLRTMLRLGAEQEQLRVVADQHGTPTSARLIAQVSALMIAALRTAPANDLRFGAYHVTAAGQTTWHGFATALLQAAVARGLMARMPEVLAIRSDAFPTKAKRPHYSVLDCKKLEMNFGLQLPAWQVPMELVLDELKDRNTA</sequence>
<evidence type="ECO:0000256" key="5">
    <source>
        <dbReference type="ARBA" id="ARBA00048200"/>
    </source>
</evidence>
<comment type="similarity">
    <text evidence="2 6">Belongs to the dTDP-4-dehydrorhamnose reductase family.</text>
</comment>
<dbReference type="GO" id="GO:0005829">
    <property type="term" value="C:cytosol"/>
    <property type="evidence" value="ECO:0007669"/>
    <property type="project" value="TreeGrafter"/>
</dbReference>
<evidence type="ECO:0000256" key="4">
    <source>
        <dbReference type="ARBA" id="ARBA00017099"/>
    </source>
</evidence>
<dbReference type="InterPro" id="IPR036291">
    <property type="entry name" value="NAD(P)-bd_dom_sf"/>
</dbReference>
<dbReference type="KEGG" id="xba:C7S18_15450"/>
<accession>A0A2P1PUH9</accession>
<comment type="function">
    <text evidence="6">Catalyzes the reduction of dTDP-6-deoxy-L-lyxo-4-hexulose to yield dTDP-L-rhamnose.</text>
</comment>
<evidence type="ECO:0000256" key="2">
    <source>
        <dbReference type="ARBA" id="ARBA00010944"/>
    </source>
</evidence>
<reference evidence="8 9" key="2">
    <citation type="submission" date="2018-03" db="EMBL/GenBank/DDBJ databases">
        <authorList>
            <person name="Keele B.F."/>
        </authorList>
    </citation>
    <scope>NUCLEOTIDE SEQUENCE [LARGE SCALE GENOMIC DNA]</scope>
    <source>
        <strain evidence="8 9">D13</strain>
    </source>
</reference>
<dbReference type="RefSeq" id="WP_106892415.1">
    <property type="nucleotide sequence ID" value="NZ_CP027860.1"/>
</dbReference>
<evidence type="ECO:0000313" key="8">
    <source>
        <dbReference type="EMBL" id="AVP98494.1"/>
    </source>
</evidence>
<dbReference type="Pfam" id="PF04321">
    <property type="entry name" value="RmlD_sub_bind"/>
    <property type="match status" value="1"/>
</dbReference>
<protein>
    <recommendedName>
        <fullName evidence="4 6">dTDP-4-dehydrorhamnose reductase</fullName>
        <ecNumber evidence="3 6">1.1.1.133</ecNumber>
    </recommendedName>
</protein>
<dbReference type="GO" id="GO:0008831">
    <property type="term" value="F:dTDP-4-dehydrorhamnose reductase activity"/>
    <property type="evidence" value="ECO:0007669"/>
    <property type="project" value="UniProtKB-EC"/>
</dbReference>
<keyword evidence="6" id="KW-0521">NADP</keyword>
<dbReference type="SUPFAM" id="SSF51735">
    <property type="entry name" value="NAD(P)-binding Rossmann-fold domains"/>
    <property type="match status" value="1"/>
</dbReference>
<dbReference type="InterPro" id="IPR005913">
    <property type="entry name" value="dTDP_dehydrorham_reduct"/>
</dbReference>